<comment type="caution">
    <text evidence="1">The sequence shown here is derived from an EMBL/GenBank/DDBJ whole genome shotgun (WGS) entry which is preliminary data.</text>
</comment>
<proteinExistence type="predicted"/>
<dbReference type="InterPro" id="IPR029063">
    <property type="entry name" value="SAM-dependent_MTases_sf"/>
</dbReference>
<gene>
    <name evidence="1" type="ORF">D3877_28340</name>
</gene>
<protein>
    <recommendedName>
        <fullName evidence="3">Class I SAM-dependent methyltransferase</fullName>
    </recommendedName>
</protein>
<evidence type="ECO:0000313" key="1">
    <source>
        <dbReference type="EMBL" id="RJF76796.1"/>
    </source>
</evidence>
<keyword evidence="2" id="KW-1185">Reference proteome</keyword>
<dbReference type="Proteomes" id="UP000283458">
    <property type="component" value="Unassembled WGS sequence"/>
</dbReference>
<reference evidence="1 2" key="1">
    <citation type="submission" date="2018-09" db="EMBL/GenBank/DDBJ databases">
        <authorList>
            <person name="Zhu H."/>
        </authorList>
    </citation>
    <scope>NUCLEOTIDE SEQUENCE [LARGE SCALE GENOMIC DNA]</scope>
    <source>
        <strain evidence="1 2">K2W22B-5</strain>
    </source>
</reference>
<evidence type="ECO:0000313" key="2">
    <source>
        <dbReference type="Proteomes" id="UP000283458"/>
    </source>
</evidence>
<dbReference type="SUPFAM" id="SSF53335">
    <property type="entry name" value="S-adenosyl-L-methionine-dependent methyltransferases"/>
    <property type="match status" value="1"/>
</dbReference>
<dbReference type="AlphaFoldDB" id="A0A418VKW5"/>
<dbReference type="EMBL" id="QYUL01000006">
    <property type="protein sequence ID" value="RJF76796.1"/>
    <property type="molecule type" value="Genomic_DNA"/>
</dbReference>
<sequence>MERYIALEAQATAETALPILTAFTPITYHRNGVPVELSSERELIRYVDHNFESEIPGLFKPDARFAPACYVNRFTADEKALVDAVRDHVARMSGRMFGRALRPISNLLVQVAPFRILTELARLAGRSSLSVYEAGPGLGYLGALLAISGHSYASYDVSPALYLWQNRLMREIIGDDFREGALLDAAAPDDPAFTQTRGLHVPWWQHYAMFGVSPRPIDVVYANSNLCEMHLVCARLLMRRALPLLKTSPLGLFVFMSWGFQGQSTAESLHAEFVNEGYRRVQGLSFKAYAPADRDTTAIEQAFAEGIPFYDPTGYGPRLTADDLVALHRAEAPVDVAPAMEYYGWKPPFLD</sequence>
<name>A0A418VKW5_9PROT</name>
<evidence type="ECO:0008006" key="3">
    <source>
        <dbReference type="Google" id="ProtNLM"/>
    </source>
</evidence>
<accession>A0A418VKW5</accession>
<organism evidence="1 2">
    <name type="scientific">Azospirillum cavernae</name>
    <dbReference type="NCBI Taxonomy" id="2320860"/>
    <lineage>
        <taxon>Bacteria</taxon>
        <taxon>Pseudomonadati</taxon>
        <taxon>Pseudomonadota</taxon>
        <taxon>Alphaproteobacteria</taxon>
        <taxon>Rhodospirillales</taxon>
        <taxon>Azospirillaceae</taxon>
        <taxon>Azospirillum</taxon>
    </lineage>
</organism>